<dbReference type="InterPro" id="IPR050396">
    <property type="entry name" value="Glycosyltr_51/Transpeptidase"/>
</dbReference>
<dbReference type="OrthoDB" id="9766909at2"/>
<dbReference type="InterPro" id="IPR012338">
    <property type="entry name" value="Beta-lactam/transpept-like"/>
</dbReference>
<evidence type="ECO:0000313" key="15">
    <source>
        <dbReference type="EMBL" id="SFL73936.1"/>
    </source>
</evidence>
<dbReference type="InterPro" id="IPR011815">
    <property type="entry name" value="PBP_1c"/>
</dbReference>
<evidence type="ECO:0000256" key="9">
    <source>
        <dbReference type="ARBA" id="ARBA00023268"/>
    </source>
</evidence>
<comment type="catalytic activity">
    <reaction evidence="11">
        <text>[GlcNAc-(1-&gt;4)-Mur2Ac(oyl-L-Ala-gamma-D-Glu-L-Lys-D-Ala-D-Ala)](n)-di-trans,octa-cis-undecaprenyl diphosphate + beta-D-GlcNAc-(1-&gt;4)-Mur2Ac(oyl-L-Ala-gamma-D-Glu-L-Lys-D-Ala-D-Ala)-di-trans,octa-cis-undecaprenyl diphosphate = [GlcNAc-(1-&gt;4)-Mur2Ac(oyl-L-Ala-gamma-D-Glu-L-Lys-D-Ala-D-Ala)](n+1)-di-trans,octa-cis-undecaprenyl diphosphate + di-trans,octa-cis-undecaprenyl diphosphate + H(+)</text>
        <dbReference type="Rhea" id="RHEA:23708"/>
        <dbReference type="Rhea" id="RHEA-COMP:9602"/>
        <dbReference type="Rhea" id="RHEA-COMP:9603"/>
        <dbReference type="ChEBI" id="CHEBI:15378"/>
        <dbReference type="ChEBI" id="CHEBI:58405"/>
        <dbReference type="ChEBI" id="CHEBI:60033"/>
        <dbReference type="ChEBI" id="CHEBI:78435"/>
        <dbReference type="EC" id="2.4.99.28"/>
    </reaction>
</comment>
<dbReference type="Gene3D" id="3.40.710.10">
    <property type="entry name" value="DD-peptidase/beta-lactamase superfamily"/>
    <property type="match status" value="1"/>
</dbReference>
<evidence type="ECO:0000256" key="2">
    <source>
        <dbReference type="ARBA" id="ARBA00007090"/>
    </source>
</evidence>
<keyword evidence="5" id="KW-0645">Protease</keyword>
<keyword evidence="4" id="KW-0121">Carboxypeptidase</keyword>
<evidence type="ECO:0000256" key="4">
    <source>
        <dbReference type="ARBA" id="ARBA00022645"/>
    </source>
</evidence>
<dbReference type="GO" id="GO:0008658">
    <property type="term" value="F:penicillin binding"/>
    <property type="evidence" value="ECO:0007669"/>
    <property type="project" value="InterPro"/>
</dbReference>
<dbReference type="NCBIfam" id="TIGR02073">
    <property type="entry name" value="PBP_1c"/>
    <property type="match status" value="1"/>
</dbReference>
<evidence type="ECO:0000256" key="1">
    <source>
        <dbReference type="ARBA" id="ARBA00004752"/>
    </source>
</evidence>
<dbReference type="InterPro" id="IPR009647">
    <property type="entry name" value="PBP_C"/>
</dbReference>
<evidence type="ECO:0000259" key="14">
    <source>
        <dbReference type="Pfam" id="PF06832"/>
    </source>
</evidence>
<keyword evidence="8" id="KW-0378">Hydrolase</keyword>
<dbReference type="EC" id="2.4.99.28" evidence="10"/>
<dbReference type="UniPathway" id="UPA00219"/>
<proteinExistence type="inferred from homology"/>
<dbReference type="GO" id="GO:0004180">
    <property type="term" value="F:carboxypeptidase activity"/>
    <property type="evidence" value="ECO:0007669"/>
    <property type="project" value="UniProtKB-KW"/>
</dbReference>
<evidence type="ECO:0000259" key="13">
    <source>
        <dbReference type="Pfam" id="PF00912"/>
    </source>
</evidence>
<dbReference type="InterPro" id="IPR023346">
    <property type="entry name" value="Lysozyme-like_dom_sf"/>
</dbReference>
<sequence length="680" mass="73626">MRRSLPIVLVGLLLLGAGLRDGFDQWVHETDLPPLLADTSVEVRDRHGDLLRAYTVDGGIWRLGARPEQVDQTYLRMLITYEDKRFFQHSGVDPRAALRAAWHGLISGRIVSGGSTLTMQVARLMEDSGTGRWPGKLRQIRVALALEQRLSKDDILALYLTHAPFGGNIEGIRAASLAWFNKEPSRLTPAQAALLVALPQNPNARRPDRHSRAAQTARTRVLKRATRAGVLSQGDLQAAQSEPIPASRHDFPTVAAHLSDRAAQTQSDARVHHLSIAKPLQLSLETLAKNALLGLGERLSIAMVVADHETGEILASVGSARYGQNDHRQGFVDMTRARRSPGSTLKPLVYGLAFDQGLIHPETMINDRPVRFGKYAPQNFDGTFRGELKVSEALRNSLNIPVILLMDELGPANLMAAMRKAGLDPQLPGAKPGLAMALGGVGVSLEELVQLFAMQANGGITRVLTWRLGEKPLSGQRVISRSAAWHLGHILSGIVPPPGAPHNRLAYKTGTSYGHRDTWAIGYDGRHVAGVWIGRPDGTPVPGAFGAKVAAPVLFDMFQRLKPTLEPLGPPPPETILLGNAQLPEPLRKFRSRNAVFSAAEDAVKLAFPPNGARLSKTGAGLTIKVKNGQEPFSVLANGAPLATGVRRRDIQLPLSESGASTITVIDALGRSDRVEIWLE</sequence>
<dbReference type="InterPro" id="IPR001460">
    <property type="entry name" value="PCN-bd_Tpept"/>
</dbReference>
<organism evidence="15 16">
    <name type="scientific">Shimia aestuarii</name>
    <dbReference type="NCBI Taxonomy" id="254406"/>
    <lineage>
        <taxon>Bacteria</taxon>
        <taxon>Pseudomonadati</taxon>
        <taxon>Pseudomonadota</taxon>
        <taxon>Alphaproteobacteria</taxon>
        <taxon>Rhodobacterales</taxon>
        <taxon>Roseobacteraceae</taxon>
    </lineage>
</organism>
<dbReference type="GO" id="GO:0008955">
    <property type="term" value="F:peptidoglycan glycosyltransferase activity"/>
    <property type="evidence" value="ECO:0007669"/>
    <property type="project" value="UniProtKB-EC"/>
</dbReference>
<dbReference type="AlphaFoldDB" id="A0A1I4K669"/>
<evidence type="ECO:0000259" key="12">
    <source>
        <dbReference type="Pfam" id="PF00905"/>
    </source>
</evidence>
<feature type="domain" description="Glycosyl transferase family 51" evidence="13">
    <location>
        <begin position="66"/>
        <end position="225"/>
    </location>
</feature>
<gene>
    <name evidence="15" type="ORF">SAMN04488042_1011323</name>
</gene>
<dbReference type="STRING" id="254406.SAMN04488042_1011323"/>
<dbReference type="PANTHER" id="PTHR32282:SF15">
    <property type="entry name" value="PENICILLIN-BINDING PROTEIN 1C"/>
    <property type="match status" value="1"/>
</dbReference>
<evidence type="ECO:0000256" key="8">
    <source>
        <dbReference type="ARBA" id="ARBA00022801"/>
    </source>
</evidence>
<evidence type="ECO:0000256" key="11">
    <source>
        <dbReference type="ARBA" id="ARBA00049902"/>
    </source>
</evidence>
<dbReference type="Pfam" id="PF00905">
    <property type="entry name" value="Transpeptidase"/>
    <property type="match status" value="1"/>
</dbReference>
<evidence type="ECO:0000256" key="7">
    <source>
        <dbReference type="ARBA" id="ARBA00022679"/>
    </source>
</evidence>
<dbReference type="GO" id="GO:0030288">
    <property type="term" value="C:outer membrane-bounded periplasmic space"/>
    <property type="evidence" value="ECO:0007669"/>
    <property type="project" value="TreeGrafter"/>
</dbReference>
<keyword evidence="9" id="KW-0511">Multifunctional enzyme</keyword>
<comment type="similarity">
    <text evidence="3">In the N-terminal section; belongs to the glycosyltransferase 51 family.</text>
</comment>
<protein>
    <recommendedName>
        <fullName evidence="10">peptidoglycan glycosyltransferase</fullName>
        <ecNumber evidence="10">2.4.99.28</ecNumber>
    </recommendedName>
</protein>
<dbReference type="GO" id="GO:0006508">
    <property type="term" value="P:proteolysis"/>
    <property type="evidence" value="ECO:0007669"/>
    <property type="project" value="UniProtKB-KW"/>
</dbReference>
<dbReference type="Pfam" id="PF06832">
    <property type="entry name" value="BiPBP_C"/>
    <property type="match status" value="1"/>
</dbReference>
<dbReference type="Proteomes" id="UP000199144">
    <property type="component" value="Unassembled WGS sequence"/>
</dbReference>
<dbReference type="SUPFAM" id="SSF53955">
    <property type="entry name" value="Lysozyme-like"/>
    <property type="match status" value="1"/>
</dbReference>
<evidence type="ECO:0000256" key="10">
    <source>
        <dbReference type="ARBA" id="ARBA00044770"/>
    </source>
</evidence>
<feature type="domain" description="Penicillin-binding protein transpeptidase" evidence="12">
    <location>
        <begin position="302"/>
        <end position="516"/>
    </location>
</feature>
<name>A0A1I4K669_9RHOB</name>
<dbReference type="SUPFAM" id="SSF56601">
    <property type="entry name" value="beta-lactamase/transpeptidase-like"/>
    <property type="match status" value="1"/>
</dbReference>
<keyword evidence="16" id="KW-1185">Reference proteome</keyword>
<accession>A0A1I4K669</accession>
<reference evidence="15 16" key="1">
    <citation type="submission" date="2016-10" db="EMBL/GenBank/DDBJ databases">
        <authorList>
            <person name="de Groot N.N."/>
        </authorList>
    </citation>
    <scope>NUCLEOTIDE SEQUENCE [LARGE SCALE GENOMIC DNA]</scope>
    <source>
        <strain evidence="15 16">DSM 15283</strain>
    </source>
</reference>
<keyword evidence="6" id="KW-0328">Glycosyltransferase</keyword>
<dbReference type="InterPro" id="IPR036950">
    <property type="entry name" value="PBP_transglycosylase"/>
</dbReference>
<dbReference type="EMBL" id="FOTQ01000001">
    <property type="protein sequence ID" value="SFL73936.1"/>
    <property type="molecule type" value="Genomic_DNA"/>
</dbReference>
<keyword evidence="7" id="KW-0808">Transferase</keyword>
<dbReference type="GO" id="GO:0009252">
    <property type="term" value="P:peptidoglycan biosynthetic process"/>
    <property type="evidence" value="ECO:0007669"/>
    <property type="project" value="UniProtKB-UniPathway"/>
</dbReference>
<comment type="pathway">
    <text evidence="1">Cell wall biogenesis; peptidoglycan biosynthesis.</text>
</comment>
<comment type="similarity">
    <text evidence="2">In the C-terminal section; belongs to the transpeptidase family.</text>
</comment>
<dbReference type="PANTHER" id="PTHR32282">
    <property type="entry name" value="BINDING PROTEIN TRANSPEPTIDASE, PUTATIVE-RELATED"/>
    <property type="match status" value="1"/>
</dbReference>
<dbReference type="RefSeq" id="WP_093091981.1">
    <property type="nucleotide sequence ID" value="NZ_FOTQ01000001.1"/>
</dbReference>
<evidence type="ECO:0000256" key="5">
    <source>
        <dbReference type="ARBA" id="ARBA00022670"/>
    </source>
</evidence>
<dbReference type="Gene3D" id="1.10.3810.10">
    <property type="entry name" value="Biosynthetic peptidoglycan transglycosylase-like"/>
    <property type="match status" value="1"/>
</dbReference>
<dbReference type="Pfam" id="PF00912">
    <property type="entry name" value="Transgly"/>
    <property type="match status" value="1"/>
</dbReference>
<evidence type="ECO:0000256" key="3">
    <source>
        <dbReference type="ARBA" id="ARBA00007739"/>
    </source>
</evidence>
<evidence type="ECO:0000256" key="6">
    <source>
        <dbReference type="ARBA" id="ARBA00022676"/>
    </source>
</evidence>
<feature type="domain" description="Penicillin-binding C-terminal" evidence="14">
    <location>
        <begin position="597"/>
        <end position="677"/>
    </location>
</feature>
<evidence type="ECO:0000313" key="16">
    <source>
        <dbReference type="Proteomes" id="UP000199144"/>
    </source>
</evidence>
<dbReference type="InterPro" id="IPR001264">
    <property type="entry name" value="Glyco_trans_51"/>
</dbReference>